<dbReference type="Pfam" id="PF00535">
    <property type="entry name" value="Glycos_transf_2"/>
    <property type="match status" value="1"/>
</dbReference>
<keyword evidence="3" id="KW-1185">Reference proteome</keyword>
<dbReference type="SUPFAM" id="SSF53448">
    <property type="entry name" value="Nucleotide-diphospho-sugar transferases"/>
    <property type="match status" value="1"/>
</dbReference>
<dbReference type="KEGG" id="euz:DVS28_a0767"/>
<protein>
    <submittedName>
        <fullName evidence="2">Glycosyl transferase, group 2 family, anthrose biosynthesis</fullName>
    </submittedName>
</protein>
<reference evidence="2 3" key="1">
    <citation type="submission" date="2018-09" db="EMBL/GenBank/DDBJ databases">
        <title>Complete genome sequence of Euzebya sp. DY32-46 isolated from seawater of Pacific Ocean.</title>
        <authorList>
            <person name="Xu L."/>
            <person name="Wu Y.-H."/>
            <person name="Xu X.-W."/>
        </authorList>
    </citation>
    <scope>NUCLEOTIDE SEQUENCE [LARGE SCALE GENOMIC DNA]</scope>
    <source>
        <strain evidence="2 3">DY32-46</strain>
    </source>
</reference>
<evidence type="ECO:0000313" key="2">
    <source>
        <dbReference type="EMBL" id="AXV05468.1"/>
    </source>
</evidence>
<evidence type="ECO:0000259" key="1">
    <source>
        <dbReference type="Pfam" id="PF00535"/>
    </source>
</evidence>
<organism evidence="2 3">
    <name type="scientific">Euzebya pacifica</name>
    <dbReference type="NCBI Taxonomy" id="1608957"/>
    <lineage>
        <taxon>Bacteria</taxon>
        <taxon>Bacillati</taxon>
        <taxon>Actinomycetota</taxon>
        <taxon>Nitriliruptoria</taxon>
        <taxon>Euzebyales</taxon>
    </lineage>
</organism>
<dbReference type="CDD" id="cd00761">
    <property type="entry name" value="Glyco_tranf_GTA_type"/>
    <property type="match status" value="1"/>
</dbReference>
<dbReference type="Gene3D" id="3.90.550.10">
    <property type="entry name" value="Spore Coat Polysaccharide Biosynthesis Protein SpsA, Chain A"/>
    <property type="match status" value="1"/>
</dbReference>
<feature type="domain" description="Glycosyltransferase 2-like" evidence="1">
    <location>
        <begin position="4"/>
        <end position="163"/>
    </location>
</feature>
<dbReference type="PANTHER" id="PTHR43685:SF11">
    <property type="entry name" value="GLYCOSYLTRANSFERASE TAGX-RELATED"/>
    <property type="match status" value="1"/>
</dbReference>
<dbReference type="AlphaFoldDB" id="A0A346XTC1"/>
<dbReference type="Proteomes" id="UP000264006">
    <property type="component" value="Chromosome"/>
</dbReference>
<dbReference type="RefSeq" id="WP_164709902.1">
    <property type="nucleotide sequence ID" value="NZ_CAXIBR010000084.1"/>
</dbReference>
<dbReference type="InterPro" id="IPR001173">
    <property type="entry name" value="Glyco_trans_2-like"/>
</dbReference>
<dbReference type="InterPro" id="IPR050834">
    <property type="entry name" value="Glycosyltransf_2"/>
</dbReference>
<gene>
    <name evidence="2" type="ORF">DVS28_a0767</name>
</gene>
<name>A0A346XTC1_9ACTN</name>
<keyword evidence="2" id="KW-0808">Transferase</keyword>
<evidence type="ECO:0000313" key="3">
    <source>
        <dbReference type="Proteomes" id="UP000264006"/>
    </source>
</evidence>
<sequence>MKLSICVPTRNRPAMVEELLTTLTALPDDVVDVEILVGDNSTNDETAAVAERFPNVAYHRNDGDLGAYGNFNGLVARASGEWVHVVADDDAIHPDYLAGVVEAMHDPTAVLITGRVGFVGDDAARVEAGHYGRITRMGIEFPDTVQGERMINLALRDGCPFEFSHTLMRRETVLMVGGFDRTFRLQGDFDLWLRMLGQGTARFVEAYLGEFRVYEGNMLADKESERAFRVERTLIWLMSLARHTDILVPEVRQALIREVRREVPRIRVFTRVGIGGPLTDGLLSLALLNAEAALRSRGLGNTLELPGVPLLSEMPRSAVRLLYLVLDEVLGSRVPGRAAADIGARMGRPTVSLDR</sequence>
<proteinExistence type="predicted"/>
<dbReference type="PANTHER" id="PTHR43685">
    <property type="entry name" value="GLYCOSYLTRANSFERASE"/>
    <property type="match status" value="1"/>
</dbReference>
<dbReference type="EMBL" id="CP031165">
    <property type="protein sequence ID" value="AXV05468.1"/>
    <property type="molecule type" value="Genomic_DNA"/>
</dbReference>
<dbReference type="InterPro" id="IPR029044">
    <property type="entry name" value="Nucleotide-diphossugar_trans"/>
</dbReference>
<dbReference type="GO" id="GO:0016740">
    <property type="term" value="F:transferase activity"/>
    <property type="evidence" value="ECO:0007669"/>
    <property type="project" value="UniProtKB-KW"/>
</dbReference>
<accession>A0A346XTC1</accession>